<dbReference type="InParanoid" id="M3XRQ3"/>
<reference evidence="2" key="1">
    <citation type="submission" date="2024-06" db="UniProtKB">
        <authorList>
            <consortium name="Ensembl"/>
        </authorList>
    </citation>
    <scope>IDENTIFICATION</scope>
</reference>
<dbReference type="SUPFAM" id="SSF48403">
    <property type="entry name" value="Ankyrin repeat"/>
    <property type="match status" value="1"/>
</dbReference>
<dbReference type="EMBL" id="AEYP01111243">
    <property type="status" value="NOT_ANNOTATED_CDS"/>
    <property type="molecule type" value="Genomic_DNA"/>
</dbReference>
<dbReference type="AlphaFoldDB" id="M3XRQ3"/>
<dbReference type="InterPro" id="IPR002110">
    <property type="entry name" value="Ankyrin_rpt"/>
</dbReference>
<protein>
    <submittedName>
        <fullName evidence="2">Uncharacterized protein</fullName>
    </submittedName>
</protein>
<evidence type="ECO:0000313" key="2">
    <source>
        <dbReference type="Ensembl" id="ENSMPUP00000001753.1"/>
    </source>
</evidence>
<dbReference type="EMBL" id="AEYP01111244">
    <property type="status" value="NOT_ANNOTATED_CDS"/>
    <property type="molecule type" value="Genomic_DNA"/>
</dbReference>
<organism evidence="2">
    <name type="scientific">Mustela putorius furo</name>
    <name type="common">European domestic ferret</name>
    <name type="synonym">Mustela furo</name>
    <dbReference type="NCBI Taxonomy" id="9669"/>
    <lineage>
        <taxon>Eukaryota</taxon>
        <taxon>Metazoa</taxon>
        <taxon>Chordata</taxon>
        <taxon>Craniata</taxon>
        <taxon>Vertebrata</taxon>
        <taxon>Euteleostomi</taxon>
        <taxon>Mammalia</taxon>
        <taxon>Eutheria</taxon>
        <taxon>Laurasiatheria</taxon>
        <taxon>Carnivora</taxon>
        <taxon>Caniformia</taxon>
        <taxon>Musteloidea</taxon>
        <taxon>Mustelidae</taxon>
        <taxon>Mustelinae</taxon>
        <taxon>Mustela</taxon>
    </lineage>
</organism>
<proteinExistence type="predicted"/>
<evidence type="ECO:0000256" key="1">
    <source>
        <dbReference type="PROSITE-ProRule" id="PRU00023"/>
    </source>
</evidence>
<sequence length="78" mass="8872">MLAAPSKSPDIVRLLLQQGVNTSSRDERGWTARDYNVFNRSDGNHQIIAKHTEERLKNFSQNNNPGKTFQSEVLLMVT</sequence>
<name>M3XRQ3_MUSPF</name>
<dbReference type="Gene3D" id="1.25.40.20">
    <property type="entry name" value="Ankyrin repeat-containing domain"/>
    <property type="match status" value="1"/>
</dbReference>
<dbReference type="Ensembl" id="ENSMPUT00000001789.1">
    <property type="protein sequence ID" value="ENSMPUP00000001753.1"/>
    <property type="gene ID" value="ENSMPUG00000001771.1"/>
</dbReference>
<feature type="repeat" description="ANK" evidence="1">
    <location>
        <begin position="1"/>
        <end position="27"/>
    </location>
</feature>
<dbReference type="InterPro" id="IPR036770">
    <property type="entry name" value="Ankyrin_rpt-contain_sf"/>
</dbReference>
<dbReference type="PROSITE" id="PS50088">
    <property type="entry name" value="ANK_REPEAT"/>
    <property type="match status" value="1"/>
</dbReference>
<dbReference type="HOGENOM" id="CLU_2621420_0_0_1"/>
<keyword evidence="1" id="KW-0040">ANK repeat</keyword>
<accession>M3XRQ3</accession>